<keyword evidence="3" id="KW-1185">Reference proteome</keyword>
<organism evidence="2 3">
    <name type="scientific">Portunus trituberculatus</name>
    <name type="common">Swimming crab</name>
    <name type="synonym">Neptunus trituberculatus</name>
    <dbReference type="NCBI Taxonomy" id="210409"/>
    <lineage>
        <taxon>Eukaryota</taxon>
        <taxon>Metazoa</taxon>
        <taxon>Ecdysozoa</taxon>
        <taxon>Arthropoda</taxon>
        <taxon>Crustacea</taxon>
        <taxon>Multicrustacea</taxon>
        <taxon>Malacostraca</taxon>
        <taxon>Eumalacostraca</taxon>
        <taxon>Eucarida</taxon>
        <taxon>Decapoda</taxon>
        <taxon>Pleocyemata</taxon>
        <taxon>Brachyura</taxon>
        <taxon>Eubrachyura</taxon>
        <taxon>Portunoidea</taxon>
        <taxon>Portunidae</taxon>
        <taxon>Portuninae</taxon>
        <taxon>Portunus</taxon>
    </lineage>
</organism>
<feature type="compositionally biased region" description="Basic and acidic residues" evidence="1">
    <location>
        <begin position="35"/>
        <end position="74"/>
    </location>
</feature>
<feature type="region of interest" description="Disordered" evidence="1">
    <location>
        <begin position="1"/>
        <end position="74"/>
    </location>
</feature>
<gene>
    <name evidence="2" type="ORF">E2C01_062689</name>
</gene>
<comment type="caution">
    <text evidence="2">The sequence shown here is derived from an EMBL/GenBank/DDBJ whole genome shotgun (WGS) entry which is preliminary data.</text>
</comment>
<evidence type="ECO:0000256" key="1">
    <source>
        <dbReference type="SAM" id="MobiDB-lite"/>
    </source>
</evidence>
<evidence type="ECO:0000313" key="3">
    <source>
        <dbReference type="Proteomes" id="UP000324222"/>
    </source>
</evidence>
<protein>
    <submittedName>
        <fullName evidence="2">Uncharacterized protein</fullName>
    </submittedName>
</protein>
<sequence length="74" mass="8256">MKGMRGRVGSEGVKEAWMPGKEMMKGKTTRWLTEMGKEKGETWGDGEELLRESGKGERERGPGDGWGRDGKGRE</sequence>
<proteinExistence type="predicted"/>
<dbReference type="EMBL" id="VSRR010027924">
    <property type="protein sequence ID" value="MPC68487.1"/>
    <property type="molecule type" value="Genomic_DNA"/>
</dbReference>
<evidence type="ECO:0000313" key="2">
    <source>
        <dbReference type="EMBL" id="MPC68487.1"/>
    </source>
</evidence>
<reference evidence="2 3" key="1">
    <citation type="submission" date="2019-05" db="EMBL/GenBank/DDBJ databases">
        <title>Another draft genome of Portunus trituberculatus and its Hox gene families provides insights of decapod evolution.</title>
        <authorList>
            <person name="Jeong J.-H."/>
            <person name="Song I."/>
            <person name="Kim S."/>
            <person name="Choi T."/>
            <person name="Kim D."/>
            <person name="Ryu S."/>
            <person name="Kim W."/>
        </authorList>
    </citation>
    <scope>NUCLEOTIDE SEQUENCE [LARGE SCALE GENOMIC DNA]</scope>
    <source>
        <tissue evidence="2">Muscle</tissue>
    </source>
</reference>
<dbReference type="AlphaFoldDB" id="A0A5B7HGS1"/>
<accession>A0A5B7HGS1</accession>
<dbReference type="Proteomes" id="UP000324222">
    <property type="component" value="Unassembled WGS sequence"/>
</dbReference>
<name>A0A5B7HGS1_PORTR</name>